<dbReference type="PANTHER" id="PTHR43163">
    <property type="entry name" value="DIPEPTIDE TRANSPORT SYSTEM PERMEASE PROTEIN DPPB-RELATED"/>
    <property type="match status" value="1"/>
</dbReference>
<feature type="transmembrane region" description="Helical" evidence="7">
    <location>
        <begin position="178"/>
        <end position="198"/>
    </location>
</feature>
<keyword evidence="2 7" id="KW-0813">Transport</keyword>
<organism evidence="9 10">
    <name type="scientific">Deinococcus aerophilus</name>
    <dbReference type="NCBI Taxonomy" id="522488"/>
    <lineage>
        <taxon>Bacteria</taxon>
        <taxon>Thermotogati</taxon>
        <taxon>Deinococcota</taxon>
        <taxon>Deinococci</taxon>
        <taxon>Deinococcales</taxon>
        <taxon>Deinococcaceae</taxon>
        <taxon>Deinococcus</taxon>
    </lineage>
</organism>
<keyword evidence="6 7" id="KW-0472">Membrane</keyword>
<feature type="transmembrane region" description="Helical" evidence="7">
    <location>
        <begin position="133"/>
        <end position="158"/>
    </location>
</feature>
<evidence type="ECO:0000256" key="6">
    <source>
        <dbReference type="ARBA" id="ARBA00023136"/>
    </source>
</evidence>
<keyword evidence="4 7" id="KW-0812">Transmembrane</keyword>
<name>A0ABQ2H111_9DEIO</name>
<gene>
    <name evidence="9" type="ORF">GCM10010841_32520</name>
</gene>
<reference evidence="10" key="1">
    <citation type="journal article" date="2019" name="Int. J. Syst. Evol. Microbiol.">
        <title>The Global Catalogue of Microorganisms (GCM) 10K type strain sequencing project: providing services to taxonomists for standard genome sequencing and annotation.</title>
        <authorList>
            <consortium name="The Broad Institute Genomics Platform"/>
            <consortium name="The Broad Institute Genome Sequencing Center for Infectious Disease"/>
            <person name="Wu L."/>
            <person name="Ma J."/>
        </authorList>
    </citation>
    <scope>NUCLEOTIDE SEQUENCE [LARGE SCALE GENOMIC DNA]</scope>
    <source>
        <strain evidence="10">JCM 15443</strain>
    </source>
</reference>
<dbReference type="Pfam" id="PF19300">
    <property type="entry name" value="BPD_transp_1_N"/>
    <property type="match status" value="1"/>
</dbReference>
<comment type="subcellular location">
    <subcellularLocation>
        <location evidence="1 7">Cell membrane</location>
        <topology evidence="1 7">Multi-pass membrane protein</topology>
    </subcellularLocation>
</comment>
<keyword evidence="5 7" id="KW-1133">Transmembrane helix</keyword>
<comment type="similarity">
    <text evidence="7">Belongs to the binding-protein-dependent transport system permease family.</text>
</comment>
<dbReference type="SUPFAM" id="SSF161098">
    <property type="entry name" value="MetI-like"/>
    <property type="match status" value="1"/>
</dbReference>
<feature type="domain" description="ABC transmembrane type-1" evidence="8">
    <location>
        <begin position="94"/>
        <end position="301"/>
    </location>
</feature>
<dbReference type="EMBL" id="BMOM01000057">
    <property type="protein sequence ID" value="GGM22143.1"/>
    <property type="molecule type" value="Genomic_DNA"/>
</dbReference>
<evidence type="ECO:0000313" key="9">
    <source>
        <dbReference type="EMBL" id="GGM22143.1"/>
    </source>
</evidence>
<dbReference type="InterPro" id="IPR035906">
    <property type="entry name" value="MetI-like_sf"/>
</dbReference>
<evidence type="ECO:0000256" key="3">
    <source>
        <dbReference type="ARBA" id="ARBA00022475"/>
    </source>
</evidence>
<keyword evidence="3" id="KW-1003">Cell membrane</keyword>
<evidence type="ECO:0000259" key="8">
    <source>
        <dbReference type="PROSITE" id="PS50928"/>
    </source>
</evidence>
<dbReference type="CDD" id="cd06261">
    <property type="entry name" value="TM_PBP2"/>
    <property type="match status" value="1"/>
</dbReference>
<evidence type="ECO:0000256" key="7">
    <source>
        <dbReference type="RuleBase" id="RU363032"/>
    </source>
</evidence>
<dbReference type="PROSITE" id="PS50928">
    <property type="entry name" value="ABC_TM1"/>
    <property type="match status" value="1"/>
</dbReference>
<sequence>MLSLLQRFLLFLFVLWGVSATVFLALHLAPGSPAQLLLGPFATPDALRQLTAELGLDQPAIVQYFRWLGHALTGDLGTSISIKQAVSSVLYERLGNSMILAVPAFVVATLLGVSVGLLSGLFRRGWVDHSANILMFVALAVPVFWLGLLLILFFGLQLGWFPTSGMRSPGAEGTWADLLHHLVLPVLALSLAPAAVVAQITRSTLLNEVKQDYVRTGIAKGLSHRRAIVRHALRNTWIPVVTTLGLEINYVIGGAVLVENVFNWPGIGQLLVQAAISRDYPVVLGASLVLSAIFVAVNFAVEASYGVIDPRLRAHHE</sequence>
<evidence type="ECO:0000256" key="5">
    <source>
        <dbReference type="ARBA" id="ARBA00022989"/>
    </source>
</evidence>
<evidence type="ECO:0000313" key="10">
    <source>
        <dbReference type="Proteomes" id="UP000661918"/>
    </source>
</evidence>
<dbReference type="Proteomes" id="UP000661918">
    <property type="component" value="Unassembled WGS sequence"/>
</dbReference>
<protein>
    <submittedName>
        <fullName evidence="9">Peptide ABC transporter permease</fullName>
    </submittedName>
</protein>
<dbReference type="InterPro" id="IPR000515">
    <property type="entry name" value="MetI-like"/>
</dbReference>
<evidence type="ECO:0000256" key="4">
    <source>
        <dbReference type="ARBA" id="ARBA00022692"/>
    </source>
</evidence>
<evidence type="ECO:0000256" key="2">
    <source>
        <dbReference type="ARBA" id="ARBA00022448"/>
    </source>
</evidence>
<dbReference type="RefSeq" id="WP_188905403.1">
    <property type="nucleotide sequence ID" value="NZ_BMOM01000057.1"/>
</dbReference>
<keyword evidence="10" id="KW-1185">Reference proteome</keyword>
<comment type="caution">
    <text evidence="9">The sequence shown here is derived from an EMBL/GenBank/DDBJ whole genome shotgun (WGS) entry which is preliminary data.</text>
</comment>
<feature type="transmembrane region" description="Helical" evidence="7">
    <location>
        <begin position="280"/>
        <end position="301"/>
    </location>
</feature>
<proteinExistence type="inferred from homology"/>
<evidence type="ECO:0000256" key="1">
    <source>
        <dbReference type="ARBA" id="ARBA00004651"/>
    </source>
</evidence>
<accession>A0ABQ2H111</accession>
<dbReference type="PANTHER" id="PTHR43163:SF6">
    <property type="entry name" value="DIPEPTIDE TRANSPORT SYSTEM PERMEASE PROTEIN DPPB-RELATED"/>
    <property type="match status" value="1"/>
</dbReference>
<feature type="transmembrane region" description="Helical" evidence="7">
    <location>
        <begin position="98"/>
        <end position="121"/>
    </location>
</feature>
<dbReference type="InterPro" id="IPR045621">
    <property type="entry name" value="BPD_transp_1_N"/>
</dbReference>
<dbReference type="Pfam" id="PF00528">
    <property type="entry name" value="BPD_transp_1"/>
    <property type="match status" value="1"/>
</dbReference>
<dbReference type="Gene3D" id="1.10.3720.10">
    <property type="entry name" value="MetI-like"/>
    <property type="match status" value="1"/>
</dbReference>